<dbReference type="GO" id="GO:0046983">
    <property type="term" value="F:protein dimerization activity"/>
    <property type="evidence" value="ECO:0007669"/>
    <property type="project" value="InterPro"/>
</dbReference>
<dbReference type="PROSITE" id="PS50966">
    <property type="entry name" value="ZF_SWIM"/>
    <property type="match status" value="1"/>
</dbReference>
<accession>A0A8S2CNS2</accession>
<dbReference type="Pfam" id="PF05699">
    <property type="entry name" value="Dimer_Tnp_hAT"/>
    <property type="match status" value="1"/>
</dbReference>
<dbReference type="InterPro" id="IPR012337">
    <property type="entry name" value="RNaseH-like_sf"/>
</dbReference>
<sequence length="676" mass="78739">MFSKASNLFLKKWTKKQPAFIEYFQSEWLASHNTWYEGVRHFTPSTNNALEANNRVIKDENTFRERLPLSRFKVLALEIVEKWSKSYERGLKQFSEKQTVTLDLWTNAYQWVKSNKSILSTEHDDTIEYYIPAGDETAITNAGIDVMKKMKWYSFDQYKIKAFNVWCVTLPVDKLRWLNGLCDCPIFFKKFMCKHVVGMAIRLNYCRPPPAAKDVPLGEKRRREPCTGESIANIILDYLKRYSLPLDNCVGQAYDGASNMSGIYKGCQAIIKKYCKDAEYMHCSNHCLNLALIDTCSFTQIRNMMGTIRHIIKFFKESPKRMAALRSEITENEGDYIQLSKKKRLISLCDTRWVDRNTSIETFLELYLPVVNTLDRYRSAKLKDDSAEQLYHAITNFEHIISTCLSCFVLSEIVPLSRLLQTPTLDFGAANRYVDILLDTFQKRKIDAPDYFHNIIYQHSDQLCTELFITPCIPRHSIVALKKKQITITDPEEYYRDHVYLPFLAELVDNIKNRLSGMRSPRIVLLSQLRPELIIKEKTLKLAKQLADKFADRLPSPLQLFSELERWQTKCINLIKEEEHWKKKWLNDLIKQTDNTAFPNVRSLLIFLATLPVSTASAERSFSHLARIKSYARSTMKEGRLNGLAAAYIHKDIDIDPQEILTCYIQKHSRRLDFGF</sequence>
<dbReference type="EMBL" id="CAJOBA010000556">
    <property type="protein sequence ID" value="CAF3541091.1"/>
    <property type="molecule type" value="Genomic_DNA"/>
</dbReference>
<dbReference type="InterPro" id="IPR008906">
    <property type="entry name" value="HATC_C_dom"/>
</dbReference>
<evidence type="ECO:0000313" key="5">
    <source>
        <dbReference type="Proteomes" id="UP000677228"/>
    </source>
</evidence>
<evidence type="ECO:0000313" key="4">
    <source>
        <dbReference type="EMBL" id="CAF3541091.1"/>
    </source>
</evidence>
<dbReference type="Proteomes" id="UP000677228">
    <property type="component" value="Unassembled WGS sequence"/>
</dbReference>
<comment type="caution">
    <text evidence="3">The sequence shown here is derived from an EMBL/GenBank/DDBJ whole genome shotgun (WGS) entry which is preliminary data.</text>
</comment>
<proteinExistence type="predicted"/>
<dbReference type="InterPro" id="IPR052958">
    <property type="entry name" value="IFN-induced_PKR_regulator"/>
</dbReference>
<dbReference type="GO" id="GO:0008270">
    <property type="term" value="F:zinc ion binding"/>
    <property type="evidence" value="ECO:0007669"/>
    <property type="project" value="UniProtKB-KW"/>
</dbReference>
<dbReference type="PANTHER" id="PTHR46289">
    <property type="entry name" value="52 KDA REPRESSOR OF THE INHIBITOR OF THE PROTEIN KINASE-LIKE PROTEIN-RELATED"/>
    <property type="match status" value="1"/>
</dbReference>
<evidence type="ECO:0000259" key="2">
    <source>
        <dbReference type="PROSITE" id="PS50966"/>
    </source>
</evidence>
<dbReference type="SUPFAM" id="SSF53098">
    <property type="entry name" value="Ribonuclease H-like"/>
    <property type="match status" value="1"/>
</dbReference>
<reference evidence="3" key="1">
    <citation type="submission" date="2021-02" db="EMBL/GenBank/DDBJ databases">
        <authorList>
            <person name="Nowell W R."/>
        </authorList>
    </citation>
    <scope>NUCLEOTIDE SEQUENCE</scope>
</reference>
<keyword evidence="1" id="KW-0863">Zinc-finger</keyword>
<dbReference type="AlphaFoldDB" id="A0A8S2CNS2"/>
<gene>
    <name evidence="3" type="ORF">OVA965_LOCUS2565</name>
    <name evidence="4" type="ORF">TMI583_LOCUS2565</name>
</gene>
<feature type="domain" description="SWIM-type" evidence="2">
    <location>
        <begin position="166"/>
        <end position="204"/>
    </location>
</feature>
<protein>
    <recommendedName>
        <fullName evidence="2">SWIM-type domain-containing protein</fullName>
    </recommendedName>
</protein>
<evidence type="ECO:0000313" key="3">
    <source>
        <dbReference type="EMBL" id="CAF0761298.1"/>
    </source>
</evidence>
<dbReference type="Proteomes" id="UP000682733">
    <property type="component" value="Unassembled WGS sequence"/>
</dbReference>
<evidence type="ECO:0000256" key="1">
    <source>
        <dbReference type="PROSITE-ProRule" id="PRU00325"/>
    </source>
</evidence>
<dbReference type="InterPro" id="IPR007527">
    <property type="entry name" value="Znf_SWIM"/>
</dbReference>
<name>A0A8S2CNS2_9BILA</name>
<keyword evidence="1" id="KW-0862">Zinc</keyword>
<dbReference type="EMBL" id="CAJNOK010000556">
    <property type="protein sequence ID" value="CAF0761298.1"/>
    <property type="molecule type" value="Genomic_DNA"/>
</dbReference>
<organism evidence="3 5">
    <name type="scientific">Didymodactylos carnosus</name>
    <dbReference type="NCBI Taxonomy" id="1234261"/>
    <lineage>
        <taxon>Eukaryota</taxon>
        <taxon>Metazoa</taxon>
        <taxon>Spiralia</taxon>
        <taxon>Gnathifera</taxon>
        <taxon>Rotifera</taxon>
        <taxon>Eurotatoria</taxon>
        <taxon>Bdelloidea</taxon>
        <taxon>Philodinida</taxon>
        <taxon>Philodinidae</taxon>
        <taxon>Didymodactylos</taxon>
    </lineage>
</organism>
<keyword evidence="1" id="KW-0479">Metal-binding</keyword>
<dbReference type="PANTHER" id="PTHR46289:SF17">
    <property type="entry name" value="HAT C-TERMINAL DIMERISATION DOMAIN-CONTAINING PROTEIN"/>
    <property type="match status" value="1"/>
</dbReference>